<dbReference type="RefSeq" id="WP_345410209.1">
    <property type="nucleotide sequence ID" value="NZ_BAAAXS010000002.1"/>
</dbReference>
<organism evidence="1 2">
    <name type="scientific">Nonomuraea salmonea</name>
    <dbReference type="NCBI Taxonomy" id="46181"/>
    <lineage>
        <taxon>Bacteria</taxon>
        <taxon>Bacillati</taxon>
        <taxon>Actinomycetota</taxon>
        <taxon>Actinomycetes</taxon>
        <taxon>Streptosporangiales</taxon>
        <taxon>Streptosporangiaceae</taxon>
        <taxon>Nonomuraea</taxon>
    </lineage>
</organism>
<comment type="caution">
    <text evidence="1">The sequence shown here is derived from an EMBL/GenBank/DDBJ whole genome shotgun (WGS) entry which is preliminary data.</text>
</comment>
<keyword evidence="2" id="KW-1185">Reference proteome</keyword>
<evidence type="ECO:0008006" key="3">
    <source>
        <dbReference type="Google" id="ProtNLM"/>
    </source>
</evidence>
<protein>
    <recommendedName>
        <fullName evidence="3">4Fe-4S Wbl-type domain-containing protein</fullName>
    </recommendedName>
</protein>
<sequence>MHVTRLPDRMAAVMLAQQLHIALEMAERVDDLGTIGTVRSALRMSLIVAGVPYDRVGAVIALAGLTRLPAAMQLVRTEPDGLADTEWEPPAACPACRSCVVVIGCYAVCRERKHVVAANGESWRVRDLAAAAAEPDKQQ</sequence>
<name>A0ABV5P3Y8_9ACTN</name>
<dbReference type="Proteomes" id="UP001589568">
    <property type="component" value="Unassembled WGS sequence"/>
</dbReference>
<evidence type="ECO:0000313" key="2">
    <source>
        <dbReference type="Proteomes" id="UP001589568"/>
    </source>
</evidence>
<reference evidence="1 2" key="1">
    <citation type="submission" date="2024-09" db="EMBL/GenBank/DDBJ databases">
        <authorList>
            <person name="Sun Q."/>
            <person name="Mori K."/>
        </authorList>
    </citation>
    <scope>NUCLEOTIDE SEQUENCE [LARGE SCALE GENOMIC DNA]</scope>
    <source>
        <strain evidence="1 2">JCM 3324</strain>
    </source>
</reference>
<gene>
    <name evidence="1" type="ORF">ACFFR3_45880</name>
</gene>
<accession>A0ABV5P3Y8</accession>
<dbReference type="EMBL" id="JBHMCF010000057">
    <property type="protein sequence ID" value="MFB9476866.1"/>
    <property type="molecule type" value="Genomic_DNA"/>
</dbReference>
<evidence type="ECO:0000313" key="1">
    <source>
        <dbReference type="EMBL" id="MFB9476866.1"/>
    </source>
</evidence>
<proteinExistence type="predicted"/>